<dbReference type="Gene3D" id="3.40.30.10">
    <property type="entry name" value="Glutaredoxin"/>
    <property type="match status" value="1"/>
</dbReference>
<dbReference type="SUPFAM" id="SSF47616">
    <property type="entry name" value="GST C-terminal domain-like"/>
    <property type="match status" value="1"/>
</dbReference>
<dbReference type="InterPro" id="IPR034330">
    <property type="entry name" value="GST_Zeta_C"/>
</dbReference>
<dbReference type="InterPro" id="IPR036249">
    <property type="entry name" value="Thioredoxin-like_sf"/>
</dbReference>
<dbReference type="InterPro" id="IPR004045">
    <property type="entry name" value="Glutathione_S-Trfase_N"/>
</dbReference>
<proteinExistence type="inferred from homology"/>
<organism evidence="4 5">
    <name type="scientific">Cupriavidus malaysiensis</name>
    <dbReference type="NCBI Taxonomy" id="367825"/>
    <lineage>
        <taxon>Bacteria</taxon>
        <taxon>Pseudomonadati</taxon>
        <taxon>Pseudomonadota</taxon>
        <taxon>Betaproteobacteria</taxon>
        <taxon>Burkholderiales</taxon>
        <taxon>Burkholderiaceae</taxon>
        <taxon>Cupriavidus</taxon>
    </lineage>
</organism>
<dbReference type="PANTHER" id="PTHR42673:SF21">
    <property type="entry name" value="GLUTATHIONE S-TRANSFERASE YFCF"/>
    <property type="match status" value="1"/>
</dbReference>
<dbReference type="PROSITE" id="PS50404">
    <property type="entry name" value="GST_NTER"/>
    <property type="match status" value="1"/>
</dbReference>
<gene>
    <name evidence="4" type="ORF">BKK80_03535</name>
</gene>
<evidence type="ECO:0000313" key="5">
    <source>
        <dbReference type="Proteomes" id="UP000177515"/>
    </source>
</evidence>
<keyword evidence="4" id="KW-0413">Isomerase</keyword>
<dbReference type="PANTHER" id="PTHR42673">
    <property type="entry name" value="MALEYLACETOACETATE ISOMERASE"/>
    <property type="match status" value="1"/>
</dbReference>
<dbReference type="InterPro" id="IPR036282">
    <property type="entry name" value="Glutathione-S-Trfase_C_sf"/>
</dbReference>
<dbReference type="CDD" id="cd03042">
    <property type="entry name" value="GST_N_Zeta"/>
    <property type="match status" value="1"/>
</dbReference>
<comment type="similarity">
    <text evidence="1">Belongs to the GST superfamily. Zeta family.</text>
</comment>
<accession>A0ABN4TKS4</accession>
<dbReference type="EMBL" id="CP017754">
    <property type="protein sequence ID" value="AOZ07934.1"/>
    <property type="molecule type" value="Genomic_DNA"/>
</dbReference>
<feature type="domain" description="GST N-terminal" evidence="2">
    <location>
        <begin position="1"/>
        <end position="82"/>
    </location>
</feature>
<evidence type="ECO:0000259" key="2">
    <source>
        <dbReference type="PROSITE" id="PS50404"/>
    </source>
</evidence>
<dbReference type="Pfam" id="PF13410">
    <property type="entry name" value="GST_C_2"/>
    <property type="match status" value="1"/>
</dbReference>
<dbReference type="CDD" id="cd03191">
    <property type="entry name" value="GST_C_Zeta"/>
    <property type="match status" value="1"/>
</dbReference>
<dbReference type="Gene3D" id="1.20.1050.10">
    <property type="match status" value="1"/>
</dbReference>
<protein>
    <submittedName>
        <fullName evidence="4">Maleylacetoacetate isomerase</fullName>
    </submittedName>
</protein>
<dbReference type="PROSITE" id="PS50405">
    <property type="entry name" value="GST_CTER"/>
    <property type="match status" value="1"/>
</dbReference>
<dbReference type="InterPro" id="IPR010987">
    <property type="entry name" value="Glutathione-S-Trfase_C-like"/>
</dbReference>
<feature type="domain" description="GST C-terminal" evidence="3">
    <location>
        <begin position="87"/>
        <end position="214"/>
    </location>
</feature>
<dbReference type="Proteomes" id="UP000177515">
    <property type="component" value="Chromosome 1"/>
</dbReference>
<reference evidence="4 5" key="1">
    <citation type="submission" date="2016-10" db="EMBL/GenBank/DDBJ databases">
        <title>Complete genome sequences of three Cupriavidus strains isolated from various Malaysian environments.</title>
        <authorList>
            <person name="Abdullah A.A.-A."/>
            <person name="Shafie N.A.H."/>
            <person name="Lau N.S."/>
        </authorList>
    </citation>
    <scope>NUCLEOTIDE SEQUENCE [LARGE SCALE GENOMIC DNA]</scope>
    <source>
        <strain evidence="4 5">USMAA1020</strain>
    </source>
</reference>
<evidence type="ECO:0000313" key="4">
    <source>
        <dbReference type="EMBL" id="AOZ07934.1"/>
    </source>
</evidence>
<name>A0ABN4TKS4_9BURK</name>
<keyword evidence="5" id="KW-1185">Reference proteome</keyword>
<dbReference type="SFLD" id="SFLDS00019">
    <property type="entry name" value="Glutathione_Transferase_(cytos"/>
    <property type="match status" value="1"/>
</dbReference>
<evidence type="ECO:0000256" key="1">
    <source>
        <dbReference type="ARBA" id="ARBA00010007"/>
    </source>
</evidence>
<sequence length="214" mass="23772">MQLYSYFRSSASFRVRIALQLKGLPYDYVPVHLLKDGGQQLKPEYRALNADALVPTLVDGDHALTQSLAIVEYLDELHPQPLLLPGDALERAYVRALALEIACDIHPLNNLRVLKYLKHTLGVSEEAKDGWYRHWIEQGFAALEIALARSGRVGRFCLGDTPTLADVCLAPQVFNAQRFNVDLAPFPTVARIHEACMALPAFQNAAPKAQPDAE</sequence>
<evidence type="ECO:0000259" key="3">
    <source>
        <dbReference type="PROSITE" id="PS50405"/>
    </source>
</evidence>
<dbReference type="GO" id="GO:0016853">
    <property type="term" value="F:isomerase activity"/>
    <property type="evidence" value="ECO:0007669"/>
    <property type="project" value="UniProtKB-KW"/>
</dbReference>
<dbReference type="InterPro" id="IPR034333">
    <property type="entry name" value="GST_Zeta_N"/>
</dbReference>
<dbReference type="InterPro" id="IPR005955">
    <property type="entry name" value="GST_Zeta"/>
</dbReference>
<dbReference type="SUPFAM" id="SSF52833">
    <property type="entry name" value="Thioredoxin-like"/>
    <property type="match status" value="1"/>
</dbReference>
<dbReference type="NCBIfam" id="TIGR01262">
    <property type="entry name" value="maiA"/>
    <property type="match status" value="1"/>
</dbReference>
<dbReference type="Pfam" id="PF13417">
    <property type="entry name" value="GST_N_3"/>
    <property type="match status" value="1"/>
</dbReference>
<dbReference type="SFLD" id="SFLDG00358">
    <property type="entry name" value="Main_(cytGST)"/>
    <property type="match status" value="1"/>
</dbReference>
<dbReference type="InterPro" id="IPR040079">
    <property type="entry name" value="Glutathione_S-Trfase"/>
</dbReference>